<keyword evidence="2" id="KW-0479">Metal-binding</keyword>
<dbReference type="AlphaFoldDB" id="A0AAW0XL98"/>
<dbReference type="SUPFAM" id="SSF57667">
    <property type="entry name" value="beta-beta-alpha zinc fingers"/>
    <property type="match status" value="2"/>
</dbReference>
<feature type="region of interest" description="Disordered" evidence="8">
    <location>
        <begin position="481"/>
        <end position="518"/>
    </location>
</feature>
<dbReference type="FunFam" id="3.30.160.60:FF:000446">
    <property type="entry name" value="Zinc finger protein"/>
    <property type="match status" value="1"/>
</dbReference>
<evidence type="ECO:0000259" key="9">
    <source>
        <dbReference type="PROSITE" id="PS50157"/>
    </source>
</evidence>
<reference evidence="10 11" key="1">
    <citation type="journal article" date="2024" name="BMC Genomics">
        <title>Genome assembly of redclaw crayfish (Cherax quadricarinatus) provides insights into its immune adaptation and hypoxia tolerance.</title>
        <authorList>
            <person name="Liu Z."/>
            <person name="Zheng J."/>
            <person name="Li H."/>
            <person name="Fang K."/>
            <person name="Wang S."/>
            <person name="He J."/>
            <person name="Zhou D."/>
            <person name="Weng S."/>
            <person name="Chi M."/>
            <person name="Gu Z."/>
            <person name="He J."/>
            <person name="Li F."/>
            <person name="Wang M."/>
        </authorList>
    </citation>
    <scope>NUCLEOTIDE SEQUENCE [LARGE SCALE GENOMIC DNA]</scope>
    <source>
        <strain evidence="10">ZL_2023a</strain>
    </source>
</reference>
<dbReference type="FunFam" id="3.30.160.60:FF:002529">
    <property type="entry name" value="B-cell CLL/lymphoma 6 member B protein"/>
    <property type="match status" value="1"/>
</dbReference>
<keyword evidence="4 7" id="KW-0863">Zinc-finger</keyword>
<keyword evidence="3" id="KW-0677">Repeat</keyword>
<evidence type="ECO:0000256" key="4">
    <source>
        <dbReference type="ARBA" id="ARBA00022771"/>
    </source>
</evidence>
<feature type="non-terminal residue" evidence="10">
    <location>
        <position position="518"/>
    </location>
</feature>
<dbReference type="PROSITE" id="PS50157">
    <property type="entry name" value="ZINC_FINGER_C2H2_2"/>
    <property type="match status" value="4"/>
</dbReference>
<name>A0AAW0XL98_CHEQU</name>
<keyword evidence="11" id="KW-1185">Reference proteome</keyword>
<dbReference type="GO" id="GO:0000981">
    <property type="term" value="F:DNA-binding transcription factor activity, RNA polymerase II-specific"/>
    <property type="evidence" value="ECO:0007669"/>
    <property type="project" value="TreeGrafter"/>
</dbReference>
<dbReference type="PANTHER" id="PTHR24394:SF44">
    <property type="entry name" value="ZINC FINGER PROTEIN 271-LIKE"/>
    <property type="match status" value="1"/>
</dbReference>
<evidence type="ECO:0000256" key="1">
    <source>
        <dbReference type="ARBA" id="ARBA00004123"/>
    </source>
</evidence>
<organism evidence="10 11">
    <name type="scientific">Cherax quadricarinatus</name>
    <name type="common">Australian red claw crayfish</name>
    <dbReference type="NCBI Taxonomy" id="27406"/>
    <lineage>
        <taxon>Eukaryota</taxon>
        <taxon>Metazoa</taxon>
        <taxon>Ecdysozoa</taxon>
        <taxon>Arthropoda</taxon>
        <taxon>Crustacea</taxon>
        <taxon>Multicrustacea</taxon>
        <taxon>Malacostraca</taxon>
        <taxon>Eumalacostraca</taxon>
        <taxon>Eucarida</taxon>
        <taxon>Decapoda</taxon>
        <taxon>Pleocyemata</taxon>
        <taxon>Astacidea</taxon>
        <taxon>Parastacoidea</taxon>
        <taxon>Parastacidae</taxon>
        <taxon>Cherax</taxon>
    </lineage>
</organism>
<dbReference type="PROSITE" id="PS00028">
    <property type="entry name" value="ZINC_FINGER_C2H2_1"/>
    <property type="match status" value="3"/>
</dbReference>
<feature type="domain" description="C2H2-type" evidence="9">
    <location>
        <begin position="413"/>
        <end position="440"/>
    </location>
</feature>
<protein>
    <recommendedName>
        <fullName evidence="9">C2H2-type domain-containing protein</fullName>
    </recommendedName>
</protein>
<feature type="domain" description="C2H2-type" evidence="9">
    <location>
        <begin position="355"/>
        <end position="384"/>
    </location>
</feature>
<feature type="domain" description="C2H2-type" evidence="9">
    <location>
        <begin position="385"/>
        <end position="412"/>
    </location>
</feature>
<feature type="compositionally biased region" description="Low complexity" evidence="8">
    <location>
        <begin position="31"/>
        <end position="43"/>
    </location>
</feature>
<dbReference type="InterPro" id="IPR036236">
    <property type="entry name" value="Znf_C2H2_sf"/>
</dbReference>
<dbReference type="EMBL" id="JARKIK010000020">
    <property type="protein sequence ID" value="KAK8745157.1"/>
    <property type="molecule type" value="Genomic_DNA"/>
</dbReference>
<evidence type="ECO:0000256" key="5">
    <source>
        <dbReference type="ARBA" id="ARBA00022833"/>
    </source>
</evidence>
<comment type="subcellular location">
    <subcellularLocation>
        <location evidence="1">Nucleus</location>
    </subcellularLocation>
</comment>
<evidence type="ECO:0000256" key="6">
    <source>
        <dbReference type="ARBA" id="ARBA00023242"/>
    </source>
</evidence>
<evidence type="ECO:0000256" key="3">
    <source>
        <dbReference type="ARBA" id="ARBA00022737"/>
    </source>
</evidence>
<dbReference type="GO" id="GO:0008270">
    <property type="term" value="F:zinc ion binding"/>
    <property type="evidence" value="ECO:0007669"/>
    <property type="project" value="UniProtKB-KW"/>
</dbReference>
<feature type="non-terminal residue" evidence="10">
    <location>
        <position position="1"/>
    </location>
</feature>
<dbReference type="InterPro" id="IPR013087">
    <property type="entry name" value="Znf_C2H2_type"/>
</dbReference>
<evidence type="ECO:0000256" key="8">
    <source>
        <dbReference type="SAM" id="MobiDB-lite"/>
    </source>
</evidence>
<keyword evidence="5" id="KW-0862">Zinc</keyword>
<dbReference type="PANTHER" id="PTHR24394">
    <property type="entry name" value="ZINC FINGER PROTEIN"/>
    <property type="match status" value="1"/>
</dbReference>
<keyword evidence="6" id="KW-0539">Nucleus</keyword>
<proteinExistence type="predicted"/>
<evidence type="ECO:0000256" key="2">
    <source>
        <dbReference type="ARBA" id="ARBA00022723"/>
    </source>
</evidence>
<feature type="compositionally biased region" description="Basic residues" evidence="8">
    <location>
        <begin position="487"/>
        <end position="498"/>
    </location>
</feature>
<dbReference type="SMART" id="SM00355">
    <property type="entry name" value="ZnF_C2H2"/>
    <property type="match status" value="4"/>
</dbReference>
<comment type="caution">
    <text evidence="10">The sequence shown here is derived from an EMBL/GenBank/DDBJ whole genome shotgun (WGS) entry which is preliminary data.</text>
</comment>
<dbReference type="Gene3D" id="3.30.160.60">
    <property type="entry name" value="Classic Zinc Finger"/>
    <property type="match status" value="3"/>
</dbReference>
<gene>
    <name evidence="10" type="ORF">OTU49_000483</name>
</gene>
<dbReference type="Pfam" id="PF00096">
    <property type="entry name" value="zf-C2H2"/>
    <property type="match status" value="3"/>
</dbReference>
<dbReference type="GO" id="GO:0005634">
    <property type="term" value="C:nucleus"/>
    <property type="evidence" value="ECO:0007669"/>
    <property type="project" value="UniProtKB-SubCell"/>
</dbReference>
<feature type="region of interest" description="Disordered" evidence="8">
    <location>
        <begin position="1"/>
        <end position="61"/>
    </location>
</feature>
<evidence type="ECO:0000256" key="7">
    <source>
        <dbReference type="PROSITE-ProRule" id="PRU00042"/>
    </source>
</evidence>
<sequence>QSRQTYVLESIPARNRRLAQQEGSGSRRRNSSSSSRGCKSVGSPKTQIRIGDISSKGKKASTITMEKETEYFRKKDGIGIIDKKNGPSPLRTSGVEIADARTIHDISVTNPKQAKRKLERAGKVRAKKVKSLESEVLPSNDINDNNNNSDMKVDVKDDSVEAASQPIQQVVSHDHGYLKAAPSSKCEGIVQDKGEVCSNDDPQGFTGQEPCQVSWSSGSYINGSVGGVYIKESPPEDLSTLLHQHMNQELCGEMMAQDCGNAGTPLPVVGCEVEFTPDQQYKIMRSADLPVVYDHNNPSASIQTVAKVIERDEYKVRKKPKGRAKFIGQSKAEKEMALKLITEIRSQSVMALDTLECKICHPPRLFTAPSTLLSHYRSHAGIRPYECRICEAVFTRQHSLNYHMLIHTNQTRFTCVDCGRKFRHPSHFKEHRRRHTGESPYECSDCLMRFKTRNTYKRHLRTRHGKLLTTQGAIIILSQEEADRMKKTQGRKPRRPRQPLKIISPEAAAQMEEEQIWT</sequence>
<accession>A0AAW0XL98</accession>
<dbReference type="Proteomes" id="UP001445076">
    <property type="component" value="Unassembled WGS sequence"/>
</dbReference>
<feature type="domain" description="C2H2-type" evidence="9">
    <location>
        <begin position="441"/>
        <end position="464"/>
    </location>
</feature>
<dbReference type="FunFam" id="3.30.160.60:FF:002326">
    <property type="entry name" value="B-cell CLL/lymphoma 6 member B protein"/>
    <property type="match status" value="1"/>
</dbReference>
<evidence type="ECO:0000313" key="11">
    <source>
        <dbReference type="Proteomes" id="UP001445076"/>
    </source>
</evidence>
<evidence type="ECO:0000313" key="10">
    <source>
        <dbReference type="EMBL" id="KAK8745157.1"/>
    </source>
</evidence>